<sequence>MTAGVKAPWGALLALALACAATSGSEDDCAIAPPFHHIPGTYTVTGIFDIHHGANCSQVNENGFAMMTSAIHTIRLLNDIQYIPGVDVGLLIYDTCSKHEEAQKAVVQSHVMNECTLSVSLGILTTARIAEELKNLSQALQLNLSVVPEPVDTQVLIDSTVELLTVLGKKVVDVIISDDVDFSQGLVSAITKRKICVKKTTDMDTAEDLKITSSDGFLIIAGSAQYIQSKLKHFPRLTNCILVPLAGRLNMSEVAFIKNHHIMSIENSIFRVRSANNSRTHRDADHSELPETTEGTGNDPPETAGSETGSSETFLGHGNSNRQKFNEVLSKSEINKVDKLRILFELLHNGGMKNLDDIIHVEEEQEAETTGNADDSAEMDVTSSQEVTVSEASQDATSSQEVTSSGEDDRKSTAGEMTAGSSAEDSQESTVTDDEGVTSGAEGTSTSDDGKATSEAQITHSSAEPTEKADQKPHDEPEMVEKNLHDVDIQKSMEAHFRNPPEVIDRKHSEDEEGESVDSTIYKQVEKPRIYYINTIRMEPPPEMVQAERTGKRLPNSATHATEIRLEITARVITNGSSREVEIKEIEPVEDQIAEETVDSPEILPPNGISGVEDITESATEEVEVDMQTTPLIDLDGVTTESTLTTMDDKEYIEDSPIESSDPADKFRAFFSEDTELIKINLGLIRVARSVIKMIEQFKMDFNIRCFYETHNSSCGGKSERTVVTSPSSLDEEIASVARLLKFEKNVLINGLNVESAYGEILFEFNFDAEHSEWYMSKNGREVQPNATSYNICAITNCSECVNFQPEVVTSGRRIWEFLKRLSVKTDVYVVVLLTISVIGIILSLCVGTFIVVRILKKDILEGNPLLTMLLLLAVIFTYCAVLPFVLKVTDDGDLAYSTLPQNEEVFIYHKSSESVLYVQNILCLAKIIMMSTSFNLLFGIILARSLMLSNCDRDGSFLSHIDGYIQVTLLFFILLVQICVNVELYIFNARYDLKICIENSNMSLYFQIYNTFLLILCIITAPFIYKSRRNYNEGLYLTIVVIFLAIVWFVWISIYQFYDPSTTGIPNIKEMAALSGLVASATGVLILIFIPRTYLMLTGIVRDNITASLPTLGFTNSSSVLDVTQYRSTQALYDTVGQGNTIKSGQMNPNYYMERPTTPSTSKLEPTTSRTPENTYERYGTPPSPLKVTRF</sequence>
<protein>
    <recommendedName>
        <fullName evidence="9">G-protein coupled receptors family 3 profile domain-containing protein</fullName>
    </recommendedName>
</protein>
<feature type="region of interest" description="Disordered" evidence="6">
    <location>
        <begin position="364"/>
        <end position="478"/>
    </location>
</feature>
<dbReference type="InterPro" id="IPR017978">
    <property type="entry name" value="GPCR_3_C"/>
</dbReference>
<evidence type="ECO:0000256" key="1">
    <source>
        <dbReference type="ARBA" id="ARBA00004141"/>
    </source>
</evidence>
<reference evidence="10" key="1">
    <citation type="submission" date="2021-12" db="EMBL/GenBank/DDBJ databases">
        <authorList>
            <person name="King R."/>
        </authorList>
    </citation>
    <scope>NUCLEOTIDE SEQUENCE</scope>
</reference>
<feature type="transmembrane region" description="Helical" evidence="7">
    <location>
        <begin position="1071"/>
        <end position="1091"/>
    </location>
</feature>
<feature type="transmembrane region" description="Helical" evidence="7">
    <location>
        <begin position="1007"/>
        <end position="1026"/>
    </location>
</feature>
<feature type="compositionally biased region" description="Basic and acidic residues" evidence="6">
    <location>
        <begin position="465"/>
        <end position="478"/>
    </location>
</feature>
<feature type="chain" id="PRO_5040171121" description="G-protein coupled receptors family 3 profile domain-containing protein" evidence="8">
    <location>
        <begin position="25"/>
        <end position="1192"/>
    </location>
</feature>
<accession>A0A9P0AMQ0</accession>
<feature type="compositionally biased region" description="Polar residues" evidence="6">
    <location>
        <begin position="1158"/>
        <end position="1175"/>
    </location>
</feature>
<feature type="signal peptide" evidence="8">
    <location>
        <begin position="1"/>
        <end position="24"/>
    </location>
</feature>
<gene>
    <name evidence="10" type="ORF">BEMITA_LOCUS13352</name>
</gene>
<feature type="region of interest" description="Disordered" evidence="6">
    <location>
        <begin position="276"/>
        <end position="322"/>
    </location>
</feature>
<dbReference type="PANTHER" id="PTHR24060">
    <property type="entry name" value="METABOTROPIC GLUTAMATE RECEPTOR"/>
    <property type="match status" value="1"/>
</dbReference>
<dbReference type="SUPFAM" id="SSF81665">
    <property type="entry name" value="Calcium ATPase, transmembrane domain M"/>
    <property type="match status" value="1"/>
</dbReference>
<feature type="transmembrane region" description="Helical" evidence="7">
    <location>
        <begin position="1038"/>
        <end position="1059"/>
    </location>
</feature>
<evidence type="ECO:0000256" key="8">
    <source>
        <dbReference type="SAM" id="SignalP"/>
    </source>
</evidence>
<dbReference type="Pfam" id="PF00003">
    <property type="entry name" value="7tm_3"/>
    <property type="match status" value="1"/>
</dbReference>
<evidence type="ECO:0000256" key="3">
    <source>
        <dbReference type="ARBA" id="ARBA00022989"/>
    </source>
</evidence>
<keyword evidence="5" id="KW-0325">Glycoprotein</keyword>
<dbReference type="InterPro" id="IPR028082">
    <property type="entry name" value="Peripla_BP_I"/>
</dbReference>
<keyword evidence="4 7" id="KW-0472">Membrane</keyword>
<evidence type="ECO:0000313" key="11">
    <source>
        <dbReference type="Proteomes" id="UP001152759"/>
    </source>
</evidence>
<dbReference type="PRINTS" id="PR01223">
    <property type="entry name" value="BRIDEOF7LESS"/>
</dbReference>
<dbReference type="Proteomes" id="UP001152759">
    <property type="component" value="Chromosome 9"/>
</dbReference>
<proteinExistence type="predicted"/>
<feature type="region of interest" description="Disordered" evidence="6">
    <location>
        <begin position="497"/>
        <end position="518"/>
    </location>
</feature>
<feature type="transmembrane region" description="Helical" evidence="7">
    <location>
        <begin position="865"/>
        <end position="887"/>
    </location>
</feature>
<evidence type="ECO:0000256" key="5">
    <source>
        <dbReference type="ARBA" id="ARBA00023180"/>
    </source>
</evidence>
<keyword evidence="8" id="KW-0732">Signal</keyword>
<feature type="compositionally biased region" description="Polar residues" evidence="6">
    <location>
        <begin position="305"/>
        <end position="322"/>
    </location>
</feature>
<keyword evidence="2 7" id="KW-0812">Transmembrane</keyword>
<dbReference type="InterPro" id="IPR050726">
    <property type="entry name" value="mGluR"/>
</dbReference>
<dbReference type="SUPFAM" id="SSF53822">
    <property type="entry name" value="Periplasmic binding protein-like I"/>
    <property type="match status" value="1"/>
</dbReference>
<feature type="compositionally biased region" description="Polar residues" evidence="6">
    <location>
        <begin position="454"/>
        <end position="464"/>
    </location>
</feature>
<feature type="compositionally biased region" description="Basic and acidic residues" evidence="6">
    <location>
        <begin position="497"/>
        <end position="510"/>
    </location>
</feature>
<dbReference type="GO" id="GO:0004930">
    <property type="term" value="F:G protein-coupled receptor activity"/>
    <property type="evidence" value="ECO:0007669"/>
    <property type="project" value="InterPro"/>
</dbReference>
<dbReference type="InterPro" id="IPR023298">
    <property type="entry name" value="ATPase_P-typ_TM_dom_sf"/>
</dbReference>
<evidence type="ECO:0000256" key="2">
    <source>
        <dbReference type="ARBA" id="ARBA00022692"/>
    </source>
</evidence>
<keyword evidence="11" id="KW-1185">Reference proteome</keyword>
<feature type="region of interest" description="Disordered" evidence="6">
    <location>
        <begin position="1145"/>
        <end position="1192"/>
    </location>
</feature>
<dbReference type="Gene3D" id="3.40.50.2300">
    <property type="match status" value="1"/>
</dbReference>
<dbReference type="PROSITE" id="PS50259">
    <property type="entry name" value="G_PROTEIN_RECEP_F3_4"/>
    <property type="match status" value="1"/>
</dbReference>
<dbReference type="EMBL" id="OU963870">
    <property type="protein sequence ID" value="CAH0395126.1"/>
    <property type="molecule type" value="Genomic_DNA"/>
</dbReference>
<dbReference type="GO" id="GO:0016020">
    <property type="term" value="C:membrane"/>
    <property type="evidence" value="ECO:0007669"/>
    <property type="project" value="UniProtKB-SubCell"/>
</dbReference>
<evidence type="ECO:0000256" key="7">
    <source>
        <dbReference type="SAM" id="Phobius"/>
    </source>
</evidence>
<dbReference type="InterPro" id="IPR002956">
    <property type="entry name" value="Bride_of_7less"/>
</dbReference>
<feature type="domain" description="G-protein coupled receptors family 3 profile" evidence="9">
    <location>
        <begin position="1010"/>
        <end position="1098"/>
    </location>
</feature>
<comment type="subcellular location">
    <subcellularLocation>
        <location evidence="1">Membrane</location>
        <topology evidence="1">Multi-pass membrane protein</topology>
    </subcellularLocation>
</comment>
<dbReference type="PROSITE" id="PS51257">
    <property type="entry name" value="PROKAR_LIPOPROTEIN"/>
    <property type="match status" value="1"/>
</dbReference>
<feature type="transmembrane region" description="Helical" evidence="7">
    <location>
        <begin position="828"/>
        <end position="853"/>
    </location>
</feature>
<keyword evidence="3 7" id="KW-1133">Transmembrane helix</keyword>
<organism evidence="10 11">
    <name type="scientific">Bemisia tabaci</name>
    <name type="common">Sweetpotato whitefly</name>
    <name type="synonym">Aleurodes tabaci</name>
    <dbReference type="NCBI Taxonomy" id="7038"/>
    <lineage>
        <taxon>Eukaryota</taxon>
        <taxon>Metazoa</taxon>
        <taxon>Ecdysozoa</taxon>
        <taxon>Arthropoda</taxon>
        <taxon>Hexapoda</taxon>
        <taxon>Insecta</taxon>
        <taxon>Pterygota</taxon>
        <taxon>Neoptera</taxon>
        <taxon>Paraneoptera</taxon>
        <taxon>Hemiptera</taxon>
        <taxon>Sternorrhyncha</taxon>
        <taxon>Aleyrodoidea</taxon>
        <taxon>Aleyrodidae</taxon>
        <taxon>Aleyrodinae</taxon>
        <taxon>Bemisia</taxon>
    </lineage>
</organism>
<evidence type="ECO:0000313" key="10">
    <source>
        <dbReference type="EMBL" id="CAH0395126.1"/>
    </source>
</evidence>
<feature type="transmembrane region" description="Helical" evidence="7">
    <location>
        <begin position="965"/>
        <end position="987"/>
    </location>
</feature>
<evidence type="ECO:0000259" key="9">
    <source>
        <dbReference type="PROSITE" id="PS50259"/>
    </source>
</evidence>
<dbReference type="GO" id="GO:0005118">
    <property type="term" value="F:sevenless binding"/>
    <property type="evidence" value="ECO:0007669"/>
    <property type="project" value="InterPro"/>
</dbReference>
<dbReference type="AlphaFoldDB" id="A0A9P0AMQ0"/>
<evidence type="ECO:0000256" key="4">
    <source>
        <dbReference type="ARBA" id="ARBA00023136"/>
    </source>
</evidence>
<feature type="compositionally biased region" description="Basic and acidic residues" evidence="6">
    <location>
        <begin position="280"/>
        <end position="289"/>
    </location>
</feature>
<feature type="transmembrane region" description="Helical" evidence="7">
    <location>
        <begin position="918"/>
        <end position="944"/>
    </location>
</feature>
<evidence type="ECO:0000256" key="6">
    <source>
        <dbReference type="SAM" id="MobiDB-lite"/>
    </source>
</evidence>
<dbReference type="GO" id="GO:0007601">
    <property type="term" value="P:visual perception"/>
    <property type="evidence" value="ECO:0007669"/>
    <property type="project" value="InterPro"/>
</dbReference>
<name>A0A9P0AMQ0_BEMTA</name>
<feature type="compositionally biased region" description="Acidic residues" evidence="6">
    <location>
        <begin position="425"/>
        <end position="436"/>
    </location>
</feature>
<feature type="compositionally biased region" description="Polar residues" evidence="6">
    <location>
        <begin position="381"/>
        <end position="405"/>
    </location>
</feature>